<dbReference type="InterPro" id="IPR011761">
    <property type="entry name" value="ATP-grasp"/>
</dbReference>
<evidence type="ECO:0000259" key="2">
    <source>
        <dbReference type="PROSITE" id="PS50975"/>
    </source>
</evidence>
<comment type="caution">
    <text evidence="3">The sequence shown here is derived from an EMBL/GenBank/DDBJ whole genome shotgun (WGS) entry which is preliminary data.</text>
</comment>
<dbReference type="Proteomes" id="UP000051063">
    <property type="component" value="Unassembled WGS sequence"/>
</dbReference>
<keyword evidence="4" id="KW-1185">Reference proteome</keyword>
<dbReference type="SUPFAM" id="SSF56059">
    <property type="entry name" value="Glutathione synthetase ATP-binding domain-like"/>
    <property type="match status" value="1"/>
</dbReference>
<evidence type="ECO:0000256" key="1">
    <source>
        <dbReference type="PROSITE-ProRule" id="PRU00409"/>
    </source>
</evidence>
<dbReference type="PROSITE" id="PS50975">
    <property type="entry name" value="ATP_GRASP"/>
    <property type="match status" value="1"/>
</dbReference>
<reference evidence="3 4" key="1">
    <citation type="submission" date="2015-09" db="EMBL/GenBank/DDBJ databases">
        <title>Genome sequencing project for genomic taxonomy and phylogenomics of Bacillus-like bacteria.</title>
        <authorList>
            <person name="Liu B."/>
            <person name="Wang J."/>
            <person name="Zhu Y."/>
            <person name="Liu G."/>
            <person name="Chen Q."/>
            <person name="Chen Z."/>
            <person name="Lan J."/>
            <person name="Che J."/>
            <person name="Ge C."/>
            <person name="Shi H."/>
            <person name="Pan Z."/>
            <person name="Liu X."/>
        </authorList>
    </citation>
    <scope>NUCLEOTIDE SEQUENCE [LARGE SCALE GENOMIC DNA]</scope>
    <source>
        <strain evidence="3 4">DSM 8552</strain>
    </source>
</reference>
<name>A0ABR5N1V9_BRECH</name>
<dbReference type="EMBL" id="LJJB01000013">
    <property type="protein sequence ID" value="KQL44475.1"/>
    <property type="molecule type" value="Genomic_DNA"/>
</dbReference>
<dbReference type="Pfam" id="PF14398">
    <property type="entry name" value="ATPgrasp_YheCD"/>
    <property type="match status" value="1"/>
</dbReference>
<sequence>MNRVGIMLDWGIMQKGMKGYKSYERLTHYVKIGKELGLEPVFFHPFHVLAGDERVHGYFWNGSRLIPRLVQIPRVIHNRVLTGDARARGVIQRLSRKKTVFNGLVVRDKRKVHQMLWKNPQIRMYLPHTVPYSGEQLKQFLEKYRVVYVKPSIGSVGIGVARIERLGNEYHFIASKKRKTMSLKRLMSVVRTWVGGKRFLIQQGIHLARYEGKTFDIRVSVQRNGEREWAVSGMVAKVANQQNKLSNLSRGGRAVPLTTAIAPTIPMDDQKGTLDRIQEAAIVIAKQYAHHFPSLADLGMDMGIDDKGHPYLIEVNVRDQRYSFYKAGEKAMFKQTYRHPMEYAHTLIHEGKKPKKQLA</sequence>
<accession>A0ABR5N1V9</accession>
<feature type="domain" description="ATP-grasp" evidence="2">
    <location>
        <begin position="118"/>
        <end position="345"/>
    </location>
</feature>
<gene>
    <name evidence="3" type="ORF">AN963_24040</name>
</gene>
<dbReference type="Gene3D" id="3.30.470.20">
    <property type="entry name" value="ATP-grasp fold, B domain"/>
    <property type="match status" value="1"/>
</dbReference>
<protein>
    <submittedName>
        <fullName evidence="3">Glutathione synthase</fullName>
    </submittedName>
</protein>
<evidence type="ECO:0000313" key="3">
    <source>
        <dbReference type="EMBL" id="KQL44475.1"/>
    </source>
</evidence>
<dbReference type="InterPro" id="IPR026838">
    <property type="entry name" value="YheC/D"/>
</dbReference>
<keyword evidence="1" id="KW-0547">Nucleotide-binding</keyword>
<organism evidence="3 4">
    <name type="scientific">Brevibacillus choshinensis</name>
    <dbReference type="NCBI Taxonomy" id="54911"/>
    <lineage>
        <taxon>Bacteria</taxon>
        <taxon>Bacillati</taxon>
        <taxon>Bacillota</taxon>
        <taxon>Bacilli</taxon>
        <taxon>Bacillales</taxon>
        <taxon>Paenibacillaceae</taxon>
        <taxon>Brevibacillus</taxon>
    </lineage>
</organism>
<dbReference type="RefSeq" id="WP_055747062.1">
    <property type="nucleotide sequence ID" value="NZ_LJJB01000013.1"/>
</dbReference>
<keyword evidence="1" id="KW-0067">ATP-binding</keyword>
<evidence type="ECO:0000313" key="4">
    <source>
        <dbReference type="Proteomes" id="UP000051063"/>
    </source>
</evidence>
<proteinExistence type="predicted"/>